<gene>
    <name evidence="1" type="ORF">BXZ70DRAFT_922887</name>
</gene>
<dbReference type="EMBL" id="JAEVFJ010000006">
    <property type="protein sequence ID" value="KAH8103814.1"/>
    <property type="molecule type" value="Genomic_DNA"/>
</dbReference>
<evidence type="ECO:0000313" key="2">
    <source>
        <dbReference type="Proteomes" id="UP000813824"/>
    </source>
</evidence>
<sequence>MAPLKVPTIIHNLFGNRKATKETQAVTATTMPAPAVGPPLEKGRVTPPEIDDYIMATIYERKDLQSLRVCGLVCRAWLAASRVYLFRDVTIVNEEMFMRFAEVVLASPIIREYVRNLRIDRSDRKYELTFPWVNNHLSKILPNQLTGLRSFELNTVKEKWKTETFKNLSGFTTVTQLSIIHCSFSPDELFAVISAFPALKDLRVINFNPVYHGRDEPVVFVNKPTPERLTLHCDDIPKRSRDRNSLIDDLLECGSARTIKALDIEVSRANAGEVGRLLRTLGANLEELQLRFVRRYGYYEEDLQSLLDNIDLAENVGLKHLTLPDPAHPATRTFLSRISSSHIRTVTFAFNLYETKAIAKANPELLSRSFASANLARLAEVRFLMAWDPSKVDGVEAAIQNAYPDLHKSGILRVLKQDEYF</sequence>
<dbReference type="AlphaFoldDB" id="A0A8K0UUN4"/>
<evidence type="ECO:0008006" key="3">
    <source>
        <dbReference type="Google" id="ProtNLM"/>
    </source>
</evidence>
<dbReference type="OrthoDB" id="2788229at2759"/>
<comment type="caution">
    <text evidence="1">The sequence shown here is derived from an EMBL/GenBank/DDBJ whole genome shotgun (WGS) entry which is preliminary data.</text>
</comment>
<name>A0A8K0UUN4_9AGAR</name>
<keyword evidence="2" id="KW-1185">Reference proteome</keyword>
<organism evidence="1 2">
    <name type="scientific">Cristinia sonorae</name>
    <dbReference type="NCBI Taxonomy" id="1940300"/>
    <lineage>
        <taxon>Eukaryota</taxon>
        <taxon>Fungi</taxon>
        <taxon>Dikarya</taxon>
        <taxon>Basidiomycota</taxon>
        <taxon>Agaricomycotina</taxon>
        <taxon>Agaricomycetes</taxon>
        <taxon>Agaricomycetidae</taxon>
        <taxon>Agaricales</taxon>
        <taxon>Pleurotineae</taxon>
        <taxon>Stephanosporaceae</taxon>
        <taxon>Cristinia</taxon>
    </lineage>
</organism>
<evidence type="ECO:0000313" key="1">
    <source>
        <dbReference type="EMBL" id="KAH8103814.1"/>
    </source>
</evidence>
<dbReference type="Proteomes" id="UP000813824">
    <property type="component" value="Unassembled WGS sequence"/>
</dbReference>
<proteinExistence type="predicted"/>
<accession>A0A8K0UUN4</accession>
<dbReference type="SUPFAM" id="SSF52047">
    <property type="entry name" value="RNI-like"/>
    <property type="match status" value="1"/>
</dbReference>
<protein>
    <recommendedName>
        <fullName evidence="3">F-box domain-containing protein</fullName>
    </recommendedName>
</protein>
<reference evidence="1" key="1">
    <citation type="journal article" date="2021" name="New Phytol.">
        <title>Evolutionary innovations through gain and loss of genes in the ectomycorrhizal Boletales.</title>
        <authorList>
            <person name="Wu G."/>
            <person name="Miyauchi S."/>
            <person name="Morin E."/>
            <person name="Kuo A."/>
            <person name="Drula E."/>
            <person name="Varga T."/>
            <person name="Kohler A."/>
            <person name="Feng B."/>
            <person name="Cao Y."/>
            <person name="Lipzen A."/>
            <person name="Daum C."/>
            <person name="Hundley H."/>
            <person name="Pangilinan J."/>
            <person name="Johnson J."/>
            <person name="Barry K."/>
            <person name="LaButti K."/>
            <person name="Ng V."/>
            <person name="Ahrendt S."/>
            <person name="Min B."/>
            <person name="Choi I.G."/>
            <person name="Park H."/>
            <person name="Plett J.M."/>
            <person name="Magnuson J."/>
            <person name="Spatafora J.W."/>
            <person name="Nagy L.G."/>
            <person name="Henrissat B."/>
            <person name="Grigoriev I.V."/>
            <person name="Yang Z.L."/>
            <person name="Xu J."/>
            <person name="Martin F.M."/>
        </authorList>
    </citation>
    <scope>NUCLEOTIDE SEQUENCE</scope>
    <source>
        <strain evidence="1">KKN 215</strain>
    </source>
</reference>